<dbReference type="Proteomes" id="UP001362999">
    <property type="component" value="Unassembled WGS sequence"/>
</dbReference>
<organism evidence="1 2">
    <name type="scientific">Favolaschia claudopus</name>
    <dbReference type="NCBI Taxonomy" id="2862362"/>
    <lineage>
        <taxon>Eukaryota</taxon>
        <taxon>Fungi</taxon>
        <taxon>Dikarya</taxon>
        <taxon>Basidiomycota</taxon>
        <taxon>Agaricomycotina</taxon>
        <taxon>Agaricomycetes</taxon>
        <taxon>Agaricomycetidae</taxon>
        <taxon>Agaricales</taxon>
        <taxon>Marasmiineae</taxon>
        <taxon>Mycenaceae</taxon>
        <taxon>Favolaschia</taxon>
    </lineage>
</organism>
<dbReference type="EMBL" id="JAWWNJ010000013">
    <property type="protein sequence ID" value="KAK7042721.1"/>
    <property type="molecule type" value="Genomic_DNA"/>
</dbReference>
<sequence>MSESPLDVPELLDQCIEYLGDSTPDLLSCAQVARAWIHAAQSRLFRAPHVSNRAFPPNDNAISHFCYALNTSPHLLNLVEELDINLVHNAGLEANSIKMVSSLAFTRLEMIKVTLPTGENLDAAKPLRLLVNLPSLRFLRLDCYCPPALLVEFLKPCSPVVHHLELTFREELRGTAQPDTPRLAWTRPLKSFKLFLCDFDDCVEPVVRLDSALGFLNLSQLGAFSIDAGVSSPWNTIRKSSLRIHDMDTIADSVVIDIAEFPHLEFLRMVIYSHLRGLPTMLLPTLRTSARCRHLRTIVISLAVPFKLTAAEYTELDGVLTSLSPASLSVVEFEQRDTAGNDSGSDRIAELNTELRKALPLLCTRNLVGCCCSRCKMFSSVIGHSYERSAALML</sequence>
<name>A0AAW0CS71_9AGAR</name>
<reference evidence="1 2" key="1">
    <citation type="journal article" date="2024" name="J Genomics">
        <title>Draft genome sequencing and assembly of Favolaschia claudopus CIRM-BRFM 2984 isolated from oak limbs.</title>
        <authorList>
            <person name="Navarro D."/>
            <person name="Drula E."/>
            <person name="Chaduli D."/>
            <person name="Cazenave R."/>
            <person name="Ahrendt S."/>
            <person name="Wang J."/>
            <person name="Lipzen A."/>
            <person name="Daum C."/>
            <person name="Barry K."/>
            <person name="Grigoriev I.V."/>
            <person name="Favel A."/>
            <person name="Rosso M.N."/>
            <person name="Martin F."/>
        </authorList>
    </citation>
    <scope>NUCLEOTIDE SEQUENCE [LARGE SCALE GENOMIC DNA]</scope>
    <source>
        <strain evidence="1 2">CIRM-BRFM 2984</strain>
    </source>
</reference>
<comment type="caution">
    <text evidence="1">The sequence shown here is derived from an EMBL/GenBank/DDBJ whole genome shotgun (WGS) entry which is preliminary data.</text>
</comment>
<accession>A0AAW0CS71</accession>
<evidence type="ECO:0008006" key="3">
    <source>
        <dbReference type="Google" id="ProtNLM"/>
    </source>
</evidence>
<evidence type="ECO:0000313" key="1">
    <source>
        <dbReference type="EMBL" id="KAK7042721.1"/>
    </source>
</evidence>
<keyword evidence="2" id="KW-1185">Reference proteome</keyword>
<gene>
    <name evidence="1" type="ORF">R3P38DRAFT_324320</name>
</gene>
<protein>
    <recommendedName>
        <fullName evidence="3">F-box domain-containing protein</fullName>
    </recommendedName>
</protein>
<evidence type="ECO:0000313" key="2">
    <source>
        <dbReference type="Proteomes" id="UP001362999"/>
    </source>
</evidence>
<proteinExistence type="predicted"/>
<dbReference type="AlphaFoldDB" id="A0AAW0CS71"/>